<dbReference type="OrthoDB" id="5381276at2"/>
<organism evidence="3 4">
    <name type="scientific">Kibdelosporangium aridum</name>
    <dbReference type="NCBI Taxonomy" id="2030"/>
    <lineage>
        <taxon>Bacteria</taxon>
        <taxon>Bacillati</taxon>
        <taxon>Actinomycetota</taxon>
        <taxon>Actinomycetes</taxon>
        <taxon>Pseudonocardiales</taxon>
        <taxon>Pseudonocardiaceae</taxon>
        <taxon>Kibdelosporangium</taxon>
    </lineage>
</organism>
<evidence type="ECO:0000259" key="2">
    <source>
        <dbReference type="SMART" id="SM00458"/>
    </source>
</evidence>
<dbReference type="PROSITE" id="PS50231">
    <property type="entry name" value="RICIN_B_LECTIN"/>
    <property type="match status" value="1"/>
</dbReference>
<dbReference type="AlphaFoldDB" id="A0A428YZ74"/>
<protein>
    <submittedName>
        <fullName evidence="3">Arabinogalactan endo-1,4-beta-galactosidase</fullName>
    </submittedName>
</protein>
<dbReference type="EMBL" id="QHKI01000044">
    <property type="protein sequence ID" value="RSM76055.1"/>
    <property type="molecule type" value="Genomic_DNA"/>
</dbReference>
<evidence type="ECO:0000313" key="3">
    <source>
        <dbReference type="EMBL" id="RSM76055.1"/>
    </source>
</evidence>
<name>A0A428YZ74_KIBAR</name>
<feature type="chain" id="PRO_5019243170" evidence="1">
    <location>
        <begin position="27"/>
        <end position="175"/>
    </location>
</feature>
<dbReference type="InterPro" id="IPR035992">
    <property type="entry name" value="Ricin_B-like_lectins"/>
</dbReference>
<gene>
    <name evidence="3" type="ORF">DMH04_36760</name>
</gene>
<comment type="caution">
    <text evidence="3">The sequence shown here is derived from an EMBL/GenBank/DDBJ whole genome shotgun (WGS) entry which is preliminary data.</text>
</comment>
<dbReference type="Pfam" id="PF14200">
    <property type="entry name" value="RicinB_lectin_2"/>
    <property type="match status" value="2"/>
</dbReference>
<dbReference type="Gene3D" id="2.80.10.50">
    <property type="match status" value="2"/>
</dbReference>
<evidence type="ECO:0000313" key="4">
    <source>
        <dbReference type="Proteomes" id="UP000287547"/>
    </source>
</evidence>
<dbReference type="RefSeq" id="WP_051793424.1">
    <property type="nucleotide sequence ID" value="NZ_QHKI01000044.1"/>
</dbReference>
<reference evidence="3 4" key="1">
    <citation type="submission" date="2018-05" db="EMBL/GenBank/DDBJ databases">
        <title>Evolution of GPA BGCs.</title>
        <authorList>
            <person name="Waglechner N."/>
            <person name="Wright G.D."/>
        </authorList>
    </citation>
    <scope>NUCLEOTIDE SEQUENCE [LARGE SCALE GENOMIC DNA]</scope>
    <source>
        <strain evidence="3 4">A82846</strain>
    </source>
</reference>
<evidence type="ECO:0000256" key="1">
    <source>
        <dbReference type="SAM" id="SignalP"/>
    </source>
</evidence>
<dbReference type="SUPFAM" id="SSF50370">
    <property type="entry name" value="Ricin B-like lectins"/>
    <property type="match status" value="1"/>
</dbReference>
<dbReference type="CDD" id="cd00161">
    <property type="entry name" value="beta-trefoil_Ricin-like"/>
    <property type="match status" value="1"/>
</dbReference>
<dbReference type="InterPro" id="IPR000772">
    <property type="entry name" value="Ricin_B_lectin"/>
</dbReference>
<feature type="signal peptide" evidence="1">
    <location>
        <begin position="1"/>
        <end position="26"/>
    </location>
</feature>
<proteinExistence type="predicted"/>
<feature type="domain" description="Ricin B lectin" evidence="2">
    <location>
        <begin position="26"/>
        <end position="173"/>
    </location>
</feature>
<dbReference type="Proteomes" id="UP000287547">
    <property type="component" value="Unassembled WGS sequence"/>
</dbReference>
<dbReference type="SMART" id="SM00458">
    <property type="entry name" value="RICIN"/>
    <property type="match status" value="1"/>
</dbReference>
<sequence>MKLRALFAILALTGAMFAAGAGTASAAVYFQIRAQHSDKCLDVYDASLLDRAPVVQWTCFGSGQTNQLWKLVDTGNGLHYKVAALHSNKCLTVPGSAMNDGAAVVQFACLNPSPAYQLWRIERTGGAYYNLVAVHSGKCLDITGGPGSMDDGAAATQWTCLGPNQTNQFFRFASA</sequence>
<keyword evidence="1" id="KW-0732">Signal</keyword>
<accession>A0A428YZ74</accession>